<feature type="compositionally biased region" description="Polar residues" evidence="1">
    <location>
        <begin position="428"/>
        <end position="443"/>
    </location>
</feature>
<proteinExistence type="predicted"/>
<feature type="region of interest" description="Disordered" evidence="1">
    <location>
        <begin position="307"/>
        <end position="352"/>
    </location>
</feature>
<dbReference type="Proteomes" id="UP000269276">
    <property type="component" value="Unassembled WGS sequence"/>
</dbReference>
<feature type="compositionally biased region" description="Polar residues" evidence="1">
    <location>
        <begin position="274"/>
        <end position="293"/>
    </location>
</feature>
<name>A0A3M7D495_HORWE</name>
<dbReference type="OrthoDB" id="3923281at2759"/>
<feature type="compositionally biased region" description="Polar residues" evidence="1">
    <location>
        <begin position="319"/>
        <end position="332"/>
    </location>
</feature>
<protein>
    <submittedName>
        <fullName evidence="2">Uncharacterized protein</fullName>
    </submittedName>
</protein>
<evidence type="ECO:0000313" key="2">
    <source>
        <dbReference type="EMBL" id="RMY58827.1"/>
    </source>
</evidence>
<dbReference type="AlphaFoldDB" id="A0A3M7D495"/>
<reference evidence="2 3" key="1">
    <citation type="journal article" date="2018" name="BMC Genomics">
        <title>Genomic evidence for intraspecific hybridization in a clonal and extremely halotolerant yeast.</title>
        <authorList>
            <person name="Gostincar C."/>
            <person name="Stajich J.E."/>
            <person name="Zupancic J."/>
            <person name="Zalar P."/>
            <person name="Gunde-Cimerman N."/>
        </authorList>
    </citation>
    <scope>NUCLEOTIDE SEQUENCE [LARGE SCALE GENOMIC DNA]</scope>
    <source>
        <strain evidence="2 3">EXF-2682</strain>
    </source>
</reference>
<evidence type="ECO:0000256" key="1">
    <source>
        <dbReference type="SAM" id="MobiDB-lite"/>
    </source>
</evidence>
<dbReference type="EMBL" id="QWIP01000610">
    <property type="protein sequence ID" value="RMY58827.1"/>
    <property type="molecule type" value="Genomic_DNA"/>
</dbReference>
<evidence type="ECO:0000313" key="3">
    <source>
        <dbReference type="Proteomes" id="UP000269276"/>
    </source>
</evidence>
<feature type="region of interest" description="Disordered" evidence="1">
    <location>
        <begin position="419"/>
        <end position="461"/>
    </location>
</feature>
<feature type="region of interest" description="Disordered" evidence="1">
    <location>
        <begin position="176"/>
        <end position="295"/>
    </location>
</feature>
<accession>A0A3M7D495</accession>
<gene>
    <name evidence="2" type="ORF">D0863_12138</name>
</gene>
<organism evidence="2 3">
    <name type="scientific">Hortaea werneckii</name>
    <name type="common">Black yeast</name>
    <name type="synonym">Cladosporium werneckii</name>
    <dbReference type="NCBI Taxonomy" id="91943"/>
    <lineage>
        <taxon>Eukaryota</taxon>
        <taxon>Fungi</taxon>
        <taxon>Dikarya</taxon>
        <taxon>Ascomycota</taxon>
        <taxon>Pezizomycotina</taxon>
        <taxon>Dothideomycetes</taxon>
        <taxon>Dothideomycetidae</taxon>
        <taxon>Mycosphaerellales</taxon>
        <taxon>Teratosphaeriaceae</taxon>
        <taxon>Hortaea</taxon>
    </lineage>
</organism>
<feature type="compositionally biased region" description="Polar residues" evidence="1">
    <location>
        <begin position="241"/>
        <end position="261"/>
    </location>
</feature>
<comment type="caution">
    <text evidence="2">The sequence shown here is derived from an EMBL/GenBank/DDBJ whole genome shotgun (WGS) entry which is preliminary data.</text>
</comment>
<feature type="compositionally biased region" description="Polar residues" evidence="1">
    <location>
        <begin position="198"/>
        <end position="211"/>
    </location>
</feature>
<sequence>MDGAIVFQGSRLLVGLWLRDWSLVWYEPVGSVDGGGPVYDANGGAEIGLYHHSTGDPDDNEPMAGEVAWFPYFDPKTFQTTKPKEKEALQKRFLANAWKYLSTDDRREERIMEKDFNWPHDTRWFKFFEAAKLYKRRKRQARASTAIAGAGAAAAEQEEEVLSEDSGFVSNIVQSSKTRAGTEMGPPPPPNSSKKPSAHNSGTVRSNNTSGKCKLDTQPKRRKISKANSTDQRRQEDEVAQSYNAEDSFSRNTPRQNSLTLMSGALGSSDEHNSQLFTGNPSSGIHNQPPNNFATADAEDTEYEDDYVLSPHPSENPRNRSVSWNHRSTRFSSPREAGQESEDSRPPNHFRPFSIWGGGEGAAASSIGLRPMSQPRSEPAISGYVSPNSFVNKRAATEVDYEGYNMGLSNKDAFDRACSESAALEPRTSPTTGNWNGMSNNNDRIPKGVQRSIEVEDEEDI</sequence>